<feature type="binding site" evidence="6">
    <location>
        <begin position="492"/>
        <end position="493"/>
    </location>
    <ligand>
        <name>FAD</name>
        <dbReference type="ChEBI" id="CHEBI:57692"/>
    </ligand>
</feature>
<feature type="signal peptide" evidence="8">
    <location>
        <begin position="1"/>
        <end position="26"/>
    </location>
</feature>
<dbReference type="GO" id="GO:0050660">
    <property type="term" value="F:flavin adenine dinucleotide binding"/>
    <property type="evidence" value="ECO:0007669"/>
    <property type="project" value="InterPro"/>
</dbReference>
<dbReference type="PANTHER" id="PTHR45968:SF31">
    <property type="entry name" value="GLUCOSE-METHANOL-CHOLINE (GMC) OXIDOREDUCTASE FAMILY PROTEIN"/>
    <property type="match status" value="1"/>
</dbReference>
<dbReference type="InterPro" id="IPR012132">
    <property type="entry name" value="GMC_OxRdtase"/>
</dbReference>
<feature type="chain" id="PRO_5022974645" description="Glucose-methanol-choline oxidoreductase N-terminal domain-containing protein" evidence="8">
    <location>
        <begin position="27"/>
        <end position="553"/>
    </location>
</feature>
<dbReference type="EMBL" id="CM017699">
    <property type="protein sequence ID" value="TYG91856.1"/>
    <property type="molecule type" value="Genomic_DNA"/>
</dbReference>
<evidence type="ECO:0000256" key="3">
    <source>
        <dbReference type="ARBA" id="ARBA00022630"/>
    </source>
</evidence>
<evidence type="ECO:0000256" key="5">
    <source>
        <dbReference type="ARBA" id="ARBA00022827"/>
    </source>
</evidence>
<dbReference type="InterPro" id="IPR036188">
    <property type="entry name" value="FAD/NAD-bd_sf"/>
</dbReference>
<dbReference type="Pfam" id="PF00732">
    <property type="entry name" value="GMC_oxred_N"/>
    <property type="match status" value="1"/>
</dbReference>
<dbReference type="SUPFAM" id="SSF54373">
    <property type="entry name" value="FAD-linked reductases, C-terminal domain"/>
    <property type="match status" value="1"/>
</dbReference>
<evidence type="ECO:0000256" key="4">
    <source>
        <dbReference type="ARBA" id="ARBA00022729"/>
    </source>
</evidence>
<evidence type="ECO:0000313" key="10">
    <source>
        <dbReference type="EMBL" id="TYG91856.1"/>
    </source>
</evidence>
<feature type="disulfide bond" evidence="7">
    <location>
        <begin position="429"/>
        <end position="484"/>
    </location>
</feature>
<evidence type="ECO:0000313" key="11">
    <source>
        <dbReference type="Proteomes" id="UP000323506"/>
    </source>
</evidence>
<keyword evidence="7" id="KW-1015">Disulfide bond</keyword>
<feature type="binding site" evidence="6">
    <location>
        <begin position="532"/>
        <end position="533"/>
    </location>
    <ligand>
        <name>FAD</name>
        <dbReference type="ChEBI" id="CHEBI:57692"/>
    </ligand>
</feature>
<dbReference type="PIRSF" id="PIRSF000137">
    <property type="entry name" value="Alcohol_oxidase"/>
    <property type="match status" value="1"/>
</dbReference>
<protein>
    <recommendedName>
        <fullName evidence="9">Glucose-methanol-choline oxidoreductase N-terminal domain-containing protein</fullName>
    </recommendedName>
</protein>
<feature type="domain" description="Glucose-methanol-choline oxidoreductase N-terminal" evidence="9">
    <location>
        <begin position="278"/>
        <end position="292"/>
    </location>
</feature>
<dbReference type="SUPFAM" id="SSF51905">
    <property type="entry name" value="FAD/NAD(P)-binding domain"/>
    <property type="match status" value="1"/>
</dbReference>
<dbReference type="InterPro" id="IPR051871">
    <property type="entry name" value="GMC_Oxidoreductase-Related"/>
</dbReference>
<dbReference type="AlphaFoldDB" id="A0A5D2EE44"/>
<dbReference type="InterPro" id="IPR000172">
    <property type="entry name" value="GMC_OxRdtase_N"/>
</dbReference>
<keyword evidence="11" id="KW-1185">Reference proteome</keyword>
<dbReference type="Pfam" id="PF05199">
    <property type="entry name" value="GMC_oxred_C"/>
    <property type="match status" value="1"/>
</dbReference>
<name>A0A5D2EE44_GOSDA</name>
<dbReference type="InterPro" id="IPR007867">
    <property type="entry name" value="GMC_OxRtase_C"/>
</dbReference>
<evidence type="ECO:0000256" key="1">
    <source>
        <dbReference type="ARBA" id="ARBA00001974"/>
    </source>
</evidence>
<feature type="binding site" evidence="6">
    <location>
        <begin position="75"/>
        <end position="76"/>
    </location>
    <ligand>
        <name>FAD</name>
        <dbReference type="ChEBI" id="CHEBI:57692"/>
    </ligand>
</feature>
<accession>A0A5D2EE44</accession>
<reference evidence="10 11" key="1">
    <citation type="submission" date="2019-06" db="EMBL/GenBank/DDBJ databases">
        <title>WGS assembly of Gossypium darwinii.</title>
        <authorList>
            <person name="Chen Z.J."/>
            <person name="Sreedasyam A."/>
            <person name="Ando A."/>
            <person name="Song Q."/>
            <person name="De L."/>
            <person name="Hulse-Kemp A."/>
            <person name="Ding M."/>
            <person name="Ye W."/>
            <person name="Kirkbride R."/>
            <person name="Jenkins J."/>
            <person name="Plott C."/>
            <person name="Lovell J."/>
            <person name="Lin Y.-M."/>
            <person name="Vaughn R."/>
            <person name="Liu B."/>
            <person name="Li W."/>
            <person name="Simpson S."/>
            <person name="Scheffler B."/>
            <person name="Saski C."/>
            <person name="Grover C."/>
            <person name="Hu G."/>
            <person name="Conover J."/>
            <person name="Carlson J."/>
            <person name="Shu S."/>
            <person name="Boston L."/>
            <person name="Williams M."/>
            <person name="Peterson D."/>
            <person name="Mcgee K."/>
            <person name="Jones D."/>
            <person name="Wendel J."/>
            <person name="Stelly D."/>
            <person name="Grimwood J."/>
            <person name="Schmutz J."/>
        </authorList>
    </citation>
    <scope>NUCLEOTIDE SEQUENCE [LARGE SCALE GENOMIC DNA]</scope>
    <source>
        <strain evidence="10">1808015.09</strain>
    </source>
</reference>
<keyword evidence="4 8" id="KW-0732">Signal</keyword>
<keyword evidence="3" id="KW-0285">Flavoprotein</keyword>
<evidence type="ECO:0000256" key="2">
    <source>
        <dbReference type="ARBA" id="ARBA00010790"/>
    </source>
</evidence>
<dbReference type="Gene3D" id="3.50.50.60">
    <property type="entry name" value="FAD/NAD(P)-binding domain"/>
    <property type="match status" value="1"/>
</dbReference>
<comment type="cofactor">
    <cofactor evidence="1 6">
        <name>FAD</name>
        <dbReference type="ChEBI" id="CHEBI:57692"/>
    </cofactor>
</comment>
<dbReference type="PANTHER" id="PTHR45968">
    <property type="entry name" value="OSJNBA0019K04.7 PROTEIN"/>
    <property type="match status" value="1"/>
</dbReference>
<dbReference type="GO" id="GO:0016614">
    <property type="term" value="F:oxidoreductase activity, acting on CH-OH group of donors"/>
    <property type="evidence" value="ECO:0007669"/>
    <property type="project" value="InterPro"/>
</dbReference>
<evidence type="ECO:0000256" key="8">
    <source>
        <dbReference type="SAM" id="SignalP"/>
    </source>
</evidence>
<evidence type="ECO:0000256" key="7">
    <source>
        <dbReference type="PIRSR" id="PIRSR000137-3"/>
    </source>
</evidence>
<comment type="similarity">
    <text evidence="2">Belongs to the GMC oxidoreductase family.</text>
</comment>
<feature type="binding site" evidence="6">
    <location>
        <position position="121"/>
    </location>
    <ligand>
        <name>FAD</name>
        <dbReference type="ChEBI" id="CHEBI:57692"/>
    </ligand>
</feature>
<feature type="binding site" evidence="6">
    <location>
        <position position="232"/>
    </location>
    <ligand>
        <name>FAD</name>
        <dbReference type="ChEBI" id="CHEBI:57692"/>
    </ligand>
</feature>
<dbReference type="Gene3D" id="3.30.410.40">
    <property type="match status" value="1"/>
</dbReference>
<dbReference type="PROSITE" id="PS00624">
    <property type="entry name" value="GMC_OXRED_2"/>
    <property type="match status" value="1"/>
</dbReference>
<sequence length="553" mass="60251">MDLGSTRFLKALLLAVFALLPYCCLAETAPNYSFVHESTTAPPVSYHDYIVVGGGAAGCPLAATLAETTNVLVLERGGSPYRNPGKTDKGNFLFTLLDPSPDSYAQTFITDDGVYNHRARVLGGGSVINVGFYSRAETEFVKESGLDEALVNDAYQWVENKVVFKAPLLQWQTAVRDGLLEAGVLPYNGFTNEHINGTKIGSTIFDMNDHRHSAADLYADPKNIIVYLHATVTKILFTTQTVGSRPRATGVIYEDALGVKHTAYLTNDSKSEIIVSAGAIGSSQLLMLSGIGQRSQLEPLGIKLVMDQPMVGQGMADNTLNGLFIPSPNPVELSLVSAVGISLLVNYIEAGSGLNLAPSFGWISKFLLSILGQTATGSFFDTRLNGGIILQKVARPLSTGHLELRSTDPNETPKVRFNYFQEPEDLRNCVQGMKTIINVVNSKAFSKFRYRTISTQQLLNVVAALPLNQRPRHFDTASSLEQFCIDTVMTFWHHHGVCQVGKVVDKDYRVIGVDGLRVIDASTFSFSPGTNPQATVMMLGRAMGVRIEKDRRS</sequence>
<proteinExistence type="inferred from homology"/>
<organism evidence="10 11">
    <name type="scientific">Gossypium darwinii</name>
    <name type="common">Darwin's cotton</name>
    <name type="synonym">Gossypium barbadense var. darwinii</name>
    <dbReference type="NCBI Taxonomy" id="34276"/>
    <lineage>
        <taxon>Eukaryota</taxon>
        <taxon>Viridiplantae</taxon>
        <taxon>Streptophyta</taxon>
        <taxon>Embryophyta</taxon>
        <taxon>Tracheophyta</taxon>
        <taxon>Spermatophyta</taxon>
        <taxon>Magnoliopsida</taxon>
        <taxon>eudicotyledons</taxon>
        <taxon>Gunneridae</taxon>
        <taxon>Pentapetalae</taxon>
        <taxon>rosids</taxon>
        <taxon>malvids</taxon>
        <taxon>Malvales</taxon>
        <taxon>Malvaceae</taxon>
        <taxon>Malvoideae</taxon>
        <taxon>Gossypium</taxon>
    </lineage>
</organism>
<evidence type="ECO:0000256" key="6">
    <source>
        <dbReference type="PIRSR" id="PIRSR000137-2"/>
    </source>
</evidence>
<keyword evidence="5 6" id="KW-0274">FAD</keyword>
<evidence type="ECO:0000259" key="9">
    <source>
        <dbReference type="PROSITE" id="PS00624"/>
    </source>
</evidence>
<gene>
    <name evidence="10" type="ORF">ES288_A12G296000v1</name>
</gene>
<dbReference type="Proteomes" id="UP000323506">
    <property type="component" value="Chromosome A12"/>
</dbReference>